<evidence type="ECO:0000313" key="2">
    <source>
        <dbReference type="Proteomes" id="UP001151760"/>
    </source>
</evidence>
<dbReference type="EMBL" id="BQNB010020357">
    <property type="protein sequence ID" value="GJT95102.1"/>
    <property type="molecule type" value="Genomic_DNA"/>
</dbReference>
<sequence>MDASQYTTKFLDPSGNANIGALYISASTSEKRLLHLHPIHTSCSSRCSPILNGFNFGGINVNSFTIDNVTKKLY</sequence>
<reference evidence="1" key="2">
    <citation type="submission" date="2022-01" db="EMBL/GenBank/DDBJ databases">
        <authorList>
            <person name="Yamashiro T."/>
            <person name="Shiraishi A."/>
            <person name="Satake H."/>
            <person name="Nakayama K."/>
        </authorList>
    </citation>
    <scope>NUCLEOTIDE SEQUENCE</scope>
</reference>
<protein>
    <recommendedName>
        <fullName evidence="3">Legume lectin domain-containing protein</fullName>
    </recommendedName>
</protein>
<dbReference type="Proteomes" id="UP001151760">
    <property type="component" value="Unassembled WGS sequence"/>
</dbReference>
<evidence type="ECO:0000313" key="1">
    <source>
        <dbReference type="EMBL" id="GJT95102.1"/>
    </source>
</evidence>
<keyword evidence="2" id="KW-1185">Reference proteome</keyword>
<reference evidence="1" key="1">
    <citation type="journal article" date="2022" name="Int. J. Mol. Sci.">
        <title>Draft Genome of Tanacetum Coccineum: Genomic Comparison of Closely Related Tanacetum-Family Plants.</title>
        <authorList>
            <person name="Yamashiro T."/>
            <person name="Shiraishi A."/>
            <person name="Nakayama K."/>
            <person name="Satake H."/>
        </authorList>
    </citation>
    <scope>NUCLEOTIDE SEQUENCE</scope>
</reference>
<comment type="caution">
    <text evidence="1">The sequence shown here is derived from an EMBL/GenBank/DDBJ whole genome shotgun (WGS) entry which is preliminary data.</text>
</comment>
<gene>
    <name evidence="1" type="ORF">Tco_1090620</name>
</gene>
<proteinExistence type="predicted"/>
<evidence type="ECO:0008006" key="3">
    <source>
        <dbReference type="Google" id="ProtNLM"/>
    </source>
</evidence>
<accession>A0ABQ5I4R7</accession>
<organism evidence="1 2">
    <name type="scientific">Tanacetum coccineum</name>
    <dbReference type="NCBI Taxonomy" id="301880"/>
    <lineage>
        <taxon>Eukaryota</taxon>
        <taxon>Viridiplantae</taxon>
        <taxon>Streptophyta</taxon>
        <taxon>Embryophyta</taxon>
        <taxon>Tracheophyta</taxon>
        <taxon>Spermatophyta</taxon>
        <taxon>Magnoliopsida</taxon>
        <taxon>eudicotyledons</taxon>
        <taxon>Gunneridae</taxon>
        <taxon>Pentapetalae</taxon>
        <taxon>asterids</taxon>
        <taxon>campanulids</taxon>
        <taxon>Asterales</taxon>
        <taxon>Asteraceae</taxon>
        <taxon>Asteroideae</taxon>
        <taxon>Anthemideae</taxon>
        <taxon>Anthemidinae</taxon>
        <taxon>Tanacetum</taxon>
    </lineage>
</organism>
<name>A0ABQ5I4R7_9ASTR</name>